<reference evidence="1" key="1">
    <citation type="submission" date="2021-05" db="EMBL/GenBank/DDBJ databases">
        <authorList>
            <person name="Scholz U."/>
            <person name="Mascher M."/>
            <person name="Fiebig A."/>
        </authorList>
    </citation>
    <scope>NUCLEOTIDE SEQUENCE [LARGE SCALE GENOMIC DNA]</scope>
</reference>
<organism evidence="1 2">
    <name type="scientific">Avena sativa</name>
    <name type="common">Oat</name>
    <dbReference type="NCBI Taxonomy" id="4498"/>
    <lineage>
        <taxon>Eukaryota</taxon>
        <taxon>Viridiplantae</taxon>
        <taxon>Streptophyta</taxon>
        <taxon>Embryophyta</taxon>
        <taxon>Tracheophyta</taxon>
        <taxon>Spermatophyta</taxon>
        <taxon>Magnoliopsida</taxon>
        <taxon>Liliopsida</taxon>
        <taxon>Poales</taxon>
        <taxon>Poaceae</taxon>
        <taxon>BOP clade</taxon>
        <taxon>Pooideae</taxon>
        <taxon>Poodae</taxon>
        <taxon>Poeae</taxon>
        <taxon>Poeae Chloroplast Group 1 (Aveneae type)</taxon>
        <taxon>Aveninae</taxon>
        <taxon>Avena</taxon>
    </lineage>
</organism>
<evidence type="ECO:0000313" key="2">
    <source>
        <dbReference type="Proteomes" id="UP001732700"/>
    </source>
</evidence>
<name>A0ACD5XIE8_AVESA</name>
<keyword evidence="2" id="KW-1185">Reference proteome</keyword>
<sequence>MLQLDLSLNQLSGPIQEFDTLYSHARVISLGKNQISGQIPSSFFQFTNLAILDLSSNNLTGLVHLRSLLKLRKLASLDLSHNKLSVLDEEGGKPMVPILPKLWELRLASCNMTTIPRLLMHVHHIITLDLSSNKIQGTIPQWIWAKWDDSLTELNLSNNIFSHMQLTSYVLPNIFLALLDLSFNRLEGQIPMPNLLTTTGFSSFPQIFDYSNNRFSSILSNFTAYLGQTTDLRLSKNNISGHIPHSICDSSNLEVLDLSYNNFSGLIPSCLIEDSYLSVLNLRDNHFEGTFPYNVTKQCNLQTIDLHGNKIQGQLPRSLSNCANLAVLDIGNNKMADTFPFWLGRLSDLCVLVLRSNQFYGSLAYPPGDSKYGEHFSKLKIIDIASNSFSGNLDPRWFERMTSMIVKFNDTGNILGRQISVISSYYRDIVAITYKGQYVTIEKILIALTVIDFSNNKLDGDIPESIGRLVSLHILNMSHNAFTGRIPPQIGEMRQLESLDLSWNEFSGEIPQELTNLTFLGTLNLCENKLDGMIPWSHQFETFDNTSYEGNAGLCGPPLSKLCGSSSNNPNEAHVNIYEDHVDIILLLFIGVGFGIGFAAAILMEWGKIGTRIEIV</sequence>
<reference evidence="1" key="2">
    <citation type="submission" date="2025-09" db="UniProtKB">
        <authorList>
            <consortium name="EnsemblPlants"/>
        </authorList>
    </citation>
    <scope>IDENTIFICATION</scope>
</reference>
<dbReference type="Proteomes" id="UP001732700">
    <property type="component" value="Chromosome 4D"/>
</dbReference>
<proteinExistence type="predicted"/>
<protein>
    <submittedName>
        <fullName evidence="1">Uncharacterized protein</fullName>
    </submittedName>
</protein>
<evidence type="ECO:0000313" key="1">
    <source>
        <dbReference type="EnsemblPlants" id="AVESA.00010b.r2.4DG0778300.1.CDS.1"/>
    </source>
</evidence>
<dbReference type="EnsemblPlants" id="AVESA.00010b.r2.4DG0778300.1">
    <property type="protein sequence ID" value="AVESA.00010b.r2.4DG0778300.1.CDS.1"/>
    <property type="gene ID" value="AVESA.00010b.r2.4DG0778300"/>
</dbReference>
<accession>A0ACD5XIE8</accession>